<dbReference type="EMBL" id="QXGF01001377">
    <property type="protein sequence ID" value="KAE8930463.1"/>
    <property type="molecule type" value="Genomic_DNA"/>
</dbReference>
<evidence type="ECO:0000313" key="14">
    <source>
        <dbReference type="Proteomes" id="UP000429523"/>
    </source>
</evidence>
<keyword evidence="9" id="KW-0233">DNA recombination</keyword>
<keyword evidence="8" id="KW-0808">Transferase</keyword>
<dbReference type="InterPro" id="IPR039537">
    <property type="entry name" value="Retrotran_Ty1/copia-like"/>
</dbReference>
<dbReference type="Proteomes" id="UP000488956">
    <property type="component" value="Unassembled WGS sequence"/>
</dbReference>
<keyword evidence="5" id="KW-0460">Magnesium</keyword>
<dbReference type="GO" id="GO:0003676">
    <property type="term" value="F:nucleic acid binding"/>
    <property type="evidence" value="ECO:0007669"/>
    <property type="project" value="InterPro"/>
</dbReference>
<dbReference type="AlphaFoldDB" id="A0A6A3SUI1"/>
<dbReference type="GO" id="GO:0003964">
    <property type="term" value="F:RNA-directed DNA polymerase activity"/>
    <property type="evidence" value="ECO:0007669"/>
    <property type="project" value="UniProtKB-KW"/>
</dbReference>
<reference evidence="14 15" key="1">
    <citation type="submission" date="2018-08" db="EMBL/GenBank/DDBJ databases">
        <title>Genomic investigation of the strawberry pathogen Phytophthora fragariae indicates pathogenicity is determined by transcriptional variation in three key races.</title>
        <authorList>
            <person name="Adams T.M."/>
            <person name="Armitage A.D."/>
            <person name="Sobczyk M.K."/>
            <person name="Bates H.J."/>
            <person name="Dunwell J.M."/>
            <person name="Nellist C.F."/>
            <person name="Harrison R.J."/>
        </authorList>
    </citation>
    <scope>NUCLEOTIDE SEQUENCE [LARGE SCALE GENOMIC DNA]</scope>
    <source>
        <strain evidence="13 15">NOV-5</strain>
        <strain evidence="11 14">NOV-9</strain>
        <strain evidence="12 16">ONT-3</strain>
    </source>
</reference>
<evidence type="ECO:0008006" key="17">
    <source>
        <dbReference type="Google" id="ProtNLM"/>
    </source>
</evidence>
<evidence type="ECO:0000256" key="6">
    <source>
        <dbReference type="ARBA" id="ARBA00022908"/>
    </source>
</evidence>
<sequence>MARCMLYHEGIDKKWWAEAVNTSALIINRIPNTVTVKTPYEIVYHKKPQLKNLKVFGALGYGHIPDESRTRSAASSTPSRSSTASWATWMVSRDTTSSMSLLAK</sequence>
<keyword evidence="7" id="KW-0695">RNA-directed DNA polymerase</keyword>
<keyword evidence="8" id="KW-0548">Nucleotidyltransferase</keyword>
<evidence type="ECO:0000256" key="8">
    <source>
        <dbReference type="ARBA" id="ARBA00022932"/>
    </source>
</evidence>
<dbReference type="EMBL" id="QXFX01001336">
    <property type="protein sequence ID" value="KAE9092047.1"/>
    <property type="molecule type" value="Genomic_DNA"/>
</dbReference>
<evidence type="ECO:0000256" key="4">
    <source>
        <dbReference type="ARBA" id="ARBA00022801"/>
    </source>
</evidence>
<dbReference type="Proteomes" id="UP000429523">
    <property type="component" value="Unassembled WGS sequence"/>
</dbReference>
<evidence type="ECO:0000256" key="7">
    <source>
        <dbReference type="ARBA" id="ARBA00022918"/>
    </source>
</evidence>
<accession>A0A6A3SUI1</accession>
<feature type="compositionally biased region" description="Low complexity" evidence="10">
    <location>
        <begin position="71"/>
        <end position="85"/>
    </location>
</feature>
<dbReference type="Gene3D" id="3.30.420.10">
    <property type="entry name" value="Ribonuclease H-like superfamily/Ribonuclease H"/>
    <property type="match status" value="1"/>
</dbReference>
<keyword evidence="4" id="KW-0378">Hydrolase</keyword>
<evidence type="ECO:0000256" key="2">
    <source>
        <dbReference type="ARBA" id="ARBA00022723"/>
    </source>
</evidence>
<keyword evidence="1" id="KW-0540">Nuclease</keyword>
<protein>
    <recommendedName>
        <fullName evidence="17">Polyprotein</fullName>
    </recommendedName>
</protein>
<keyword evidence="8" id="KW-0239">DNA-directed DNA polymerase</keyword>
<evidence type="ECO:0000313" key="11">
    <source>
        <dbReference type="EMBL" id="KAE8930463.1"/>
    </source>
</evidence>
<dbReference type="Proteomes" id="UP000440732">
    <property type="component" value="Unassembled WGS sequence"/>
</dbReference>
<evidence type="ECO:0000313" key="16">
    <source>
        <dbReference type="Proteomes" id="UP000488956"/>
    </source>
</evidence>
<comment type="caution">
    <text evidence="13">The sequence shown here is derived from an EMBL/GenBank/DDBJ whole genome shotgun (WGS) entry which is preliminary data.</text>
</comment>
<evidence type="ECO:0000256" key="3">
    <source>
        <dbReference type="ARBA" id="ARBA00022759"/>
    </source>
</evidence>
<evidence type="ECO:0000256" key="10">
    <source>
        <dbReference type="SAM" id="MobiDB-lite"/>
    </source>
</evidence>
<keyword evidence="3" id="KW-0255">Endonuclease</keyword>
<dbReference type="EMBL" id="QXGA01001291">
    <property type="protein sequence ID" value="KAE9123215.1"/>
    <property type="molecule type" value="Genomic_DNA"/>
</dbReference>
<evidence type="ECO:0000256" key="5">
    <source>
        <dbReference type="ARBA" id="ARBA00022842"/>
    </source>
</evidence>
<keyword evidence="2" id="KW-0479">Metal-binding</keyword>
<evidence type="ECO:0000313" key="12">
    <source>
        <dbReference type="EMBL" id="KAE9092047.1"/>
    </source>
</evidence>
<feature type="region of interest" description="Disordered" evidence="10">
    <location>
        <begin position="64"/>
        <end position="85"/>
    </location>
</feature>
<dbReference type="GO" id="GO:0015074">
    <property type="term" value="P:DNA integration"/>
    <property type="evidence" value="ECO:0007669"/>
    <property type="project" value="UniProtKB-KW"/>
</dbReference>
<evidence type="ECO:0000256" key="1">
    <source>
        <dbReference type="ARBA" id="ARBA00022722"/>
    </source>
</evidence>
<dbReference type="InterPro" id="IPR036397">
    <property type="entry name" value="RNaseH_sf"/>
</dbReference>
<dbReference type="GO" id="GO:0016787">
    <property type="term" value="F:hydrolase activity"/>
    <property type="evidence" value="ECO:0007669"/>
    <property type="project" value="UniProtKB-KW"/>
</dbReference>
<dbReference type="PANTHER" id="PTHR42648">
    <property type="entry name" value="TRANSPOSASE, PUTATIVE-RELATED"/>
    <property type="match status" value="1"/>
</dbReference>
<organism evidence="13 15">
    <name type="scientific">Phytophthora fragariae</name>
    <dbReference type="NCBI Taxonomy" id="53985"/>
    <lineage>
        <taxon>Eukaryota</taxon>
        <taxon>Sar</taxon>
        <taxon>Stramenopiles</taxon>
        <taxon>Oomycota</taxon>
        <taxon>Peronosporomycetes</taxon>
        <taxon>Peronosporales</taxon>
        <taxon>Peronosporaceae</taxon>
        <taxon>Phytophthora</taxon>
    </lineage>
</organism>
<evidence type="ECO:0000256" key="9">
    <source>
        <dbReference type="ARBA" id="ARBA00023172"/>
    </source>
</evidence>
<dbReference type="GO" id="GO:0006310">
    <property type="term" value="P:DNA recombination"/>
    <property type="evidence" value="ECO:0007669"/>
    <property type="project" value="UniProtKB-KW"/>
</dbReference>
<evidence type="ECO:0000313" key="13">
    <source>
        <dbReference type="EMBL" id="KAE9123215.1"/>
    </source>
</evidence>
<evidence type="ECO:0000313" key="15">
    <source>
        <dbReference type="Proteomes" id="UP000440732"/>
    </source>
</evidence>
<dbReference type="GO" id="GO:0003887">
    <property type="term" value="F:DNA-directed DNA polymerase activity"/>
    <property type="evidence" value="ECO:0007669"/>
    <property type="project" value="UniProtKB-KW"/>
</dbReference>
<dbReference type="PANTHER" id="PTHR42648:SF11">
    <property type="entry name" value="TRANSPOSON TY4-P GAG-POL POLYPROTEIN"/>
    <property type="match status" value="1"/>
</dbReference>
<keyword evidence="6" id="KW-0229">DNA integration</keyword>
<name>A0A6A3SUI1_9STRA</name>
<dbReference type="GO" id="GO:0004519">
    <property type="term" value="F:endonuclease activity"/>
    <property type="evidence" value="ECO:0007669"/>
    <property type="project" value="UniProtKB-KW"/>
</dbReference>
<dbReference type="GO" id="GO:0046872">
    <property type="term" value="F:metal ion binding"/>
    <property type="evidence" value="ECO:0007669"/>
    <property type="project" value="UniProtKB-KW"/>
</dbReference>
<gene>
    <name evidence="13" type="ORF">PF006_g17468</name>
    <name evidence="11" type="ORF">PF009_g19447</name>
    <name evidence="12" type="ORF">PF010_g17955</name>
</gene>
<proteinExistence type="predicted"/>